<accession>A0A645EMA8</accession>
<evidence type="ECO:0000313" key="1">
    <source>
        <dbReference type="EMBL" id="MPN02500.1"/>
    </source>
</evidence>
<protein>
    <submittedName>
        <fullName evidence="1">Uncharacterized protein</fullName>
    </submittedName>
</protein>
<name>A0A645EMA8_9ZZZZ</name>
<dbReference type="EMBL" id="VSSQ01048457">
    <property type="protein sequence ID" value="MPN02500.1"/>
    <property type="molecule type" value="Genomic_DNA"/>
</dbReference>
<reference evidence="1" key="1">
    <citation type="submission" date="2019-08" db="EMBL/GenBank/DDBJ databases">
        <authorList>
            <person name="Kucharzyk K."/>
            <person name="Murdoch R.W."/>
            <person name="Higgins S."/>
            <person name="Loffler F."/>
        </authorList>
    </citation>
    <scope>NUCLEOTIDE SEQUENCE</scope>
</reference>
<dbReference type="AlphaFoldDB" id="A0A645EMA8"/>
<organism evidence="1">
    <name type="scientific">bioreactor metagenome</name>
    <dbReference type="NCBI Taxonomy" id="1076179"/>
    <lineage>
        <taxon>unclassified sequences</taxon>
        <taxon>metagenomes</taxon>
        <taxon>ecological metagenomes</taxon>
    </lineage>
</organism>
<sequence>MNRAVMAPITMTKDKAVVDSSNSGDIRETMKIPAVTMVAA</sequence>
<proteinExistence type="predicted"/>
<gene>
    <name evidence="1" type="ORF">SDC9_149716</name>
</gene>
<comment type="caution">
    <text evidence="1">The sequence shown here is derived from an EMBL/GenBank/DDBJ whole genome shotgun (WGS) entry which is preliminary data.</text>
</comment>